<reference evidence="2" key="1">
    <citation type="journal article" date="2019" name="Int. J. Syst. Evol. Microbiol.">
        <title>The Global Catalogue of Microorganisms (GCM) 10K type strain sequencing project: providing services to taxonomists for standard genome sequencing and annotation.</title>
        <authorList>
            <consortium name="The Broad Institute Genomics Platform"/>
            <consortium name="The Broad Institute Genome Sequencing Center for Infectious Disease"/>
            <person name="Wu L."/>
            <person name="Ma J."/>
        </authorList>
    </citation>
    <scope>NUCLEOTIDE SEQUENCE [LARGE SCALE GENOMIC DNA]</scope>
    <source>
        <strain evidence="2">JCM 13378</strain>
    </source>
</reference>
<evidence type="ECO:0000313" key="1">
    <source>
        <dbReference type="EMBL" id="GAA0367010.1"/>
    </source>
</evidence>
<keyword evidence="2" id="KW-1185">Reference proteome</keyword>
<sequence length="312" mass="35499">MHIIHQTNLWSHAPHNAFSDLCEFNNMLVCCFREATNHISGDGKIRVLYLDWQGKVLRHQLLRIAGADLRDPKLSLTPDNKLMLLAYARYCGADNKTRFGQPTTWLSQDGYSWTAAKGFADRNWWLWRISWHNDKAYGVAYNRSAQSTRLYSGYPRGSFDCIEPELFGLRKHGKGYPNESDLQFAADGTAYILLRRDADTCTAQLGIAKPPYRRWQWQDLGFYLGGPAMLLLEGNQALLAGRIWRASGPKTALIGLDLVSWKKKLLCILPSGGDTSYPGLVRKGDRLYISYYASHQGQQSRIYLSELELKLT</sequence>
<dbReference type="Proteomes" id="UP001501757">
    <property type="component" value="Unassembled WGS sequence"/>
</dbReference>
<accession>A0ABP3HBR5</accession>
<evidence type="ECO:0000313" key="2">
    <source>
        <dbReference type="Proteomes" id="UP001501757"/>
    </source>
</evidence>
<name>A0ABP3HBR5_9ALTE</name>
<dbReference type="EMBL" id="BAAAEI010000021">
    <property type="protein sequence ID" value="GAA0367010.1"/>
    <property type="molecule type" value="Genomic_DNA"/>
</dbReference>
<proteinExistence type="predicted"/>
<protein>
    <submittedName>
        <fullName evidence="1">Sialidase family protein</fullName>
    </submittedName>
</protein>
<organism evidence="1 2">
    <name type="scientific">Bowmanella denitrificans</name>
    <dbReference type="NCBI Taxonomy" id="366582"/>
    <lineage>
        <taxon>Bacteria</taxon>
        <taxon>Pseudomonadati</taxon>
        <taxon>Pseudomonadota</taxon>
        <taxon>Gammaproteobacteria</taxon>
        <taxon>Alteromonadales</taxon>
        <taxon>Alteromonadaceae</taxon>
        <taxon>Bowmanella</taxon>
    </lineage>
</organism>
<dbReference type="RefSeq" id="WP_343846560.1">
    <property type="nucleotide sequence ID" value="NZ_BAAAEI010000021.1"/>
</dbReference>
<gene>
    <name evidence="1" type="ORF">GCM10009092_34230</name>
</gene>
<comment type="caution">
    <text evidence="1">The sequence shown here is derived from an EMBL/GenBank/DDBJ whole genome shotgun (WGS) entry which is preliminary data.</text>
</comment>